<evidence type="ECO:0000256" key="1">
    <source>
        <dbReference type="SAM" id="Coils"/>
    </source>
</evidence>
<keyword evidence="3" id="KW-1185">Reference proteome</keyword>
<dbReference type="SMR" id="A0A015JZY6"/>
<reference evidence="2 3" key="1">
    <citation type="submission" date="2014-02" db="EMBL/GenBank/DDBJ databases">
        <title>Single nucleus genome sequencing reveals high similarity among nuclei of an endomycorrhizal fungus.</title>
        <authorList>
            <person name="Lin K."/>
            <person name="Geurts R."/>
            <person name="Zhang Z."/>
            <person name="Limpens E."/>
            <person name="Saunders D.G."/>
            <person name="Mu D."/>
            <person name="Pang E."/>
            <person name="Cao H."/>
            <person name="Cha H."/>
            <person name="Lin T."/>
            <person name="Zhou Q."/>
            <person name="Shang Y."/>
            <person name="Li Y."/>
            <person name="Ivanov S."/>
            <person name="Sharma T."/>
            <person name="Velzen R.V."/>
            <person name="Ruijter N.D."/>
            <person name="Aanen D.K."/>
            <person name="Win J."/>
            <person name="Kamoun S."/>
            <person name="Bisseling T."/>
            <person name="Huang S."/>
        </authorList>
    </citation>
    <scope>NUCLEOTIDE SEQUENCE [LARGE SCALE GENOMIC DNA]</scope>
    <source>
        <strain evidence="3">DAOM197198w</strain>
    </source>
</reference>
<evidence type="ECO:0000313" key="3">
    <source>
        <dbReference type="Proteomes" id="UP000022910"/>
    </source>
</evidence>
<feature type="coiled-coil region" evidence="1">
    <location>
        <begin position="217"/>
        <end position="279"/>
    </location>
</feature>
<dbReference type="InterPro" id="IPR027417">
    <property type="entry name" value="P-loop_NTPase"/>
</dbReference>
<comment type="caution">
    <text evidence="2">The sequence shown here is derived from an EMBL/GenBank/DDBJ whole genome shotgun (WGS) entry which is preliminary data.</text>
</comment>
<dbReference type="AlphaFoldDB" id="A0A015JZY6"/>
<dbReference type="EMBL" id="JEMT01014937">
    <property type="protein sequence ID" value="EXX72950.1"/>
    <property type="molecule type" value="Genomic_DNA"/>
</dbReference>
<dbReference type="GO" id="GO:0003924">
    <property type="term" value="F:GTPase activity"/>
    <property type="evidence" value="ECO:0007669"/>
    <property type="project" value="InterPro"/>
</dbReference>
<dbReference type="GO" id="GO:0005525">
    <property type="term" value="F:GTP binding"/>
    <property type="evidence" value="ECO:0007669"/>
    <property type="project" value="InterPro"/>
</dbReference>
<dbReference type="Proteomes" id="UP000022910">
    <property type="component" value="Unassembled WGS sequence"/>
</dbReference>
<dbReference type="InterPro" id="IPR036543">
    <property type="entry name" value="Guanylate-bd_C_sf"/>
</dbReference>
<dbReference type="Gene3D" id="3.40.50.300">
    <property type="entry name" value="P-loop containing nucleotide triphosphate hydrolases"/>
    <property type="match status" value="1"/>
</dbReference>
<sequence length="340" mass="40235">MLQHMEEAKTNELDEEFVEEVVNAVKSIYSQLPLKYISSSVMKGISFAKFLEDVVECMNSSETSILLSIPDEYESIIRSIVQELIKESIEKYEERMNNLMNEEVKLPMLWEEFENMHKYILEVNKIFFEKIIGSPLQIGRFSEQLIKETSKSKEEFVKKNSKELMHYNENITKEFWTKHVETRLNKNLFKKSPEATKVISSYKKNQYLFAINHITQLGRINAELAKAMHAREEAERLRLEALAREEVLLLEIEALKREKEEYEKNINNKILELQTNIEQQNKPQGEMKRQFIEEQNSIIKLVYQSFDDFPKNEEIKKLRKGNNEIKTKKRKVCCCMCVIV</sequence>
<evidence type="ECO:0000313" key="2">
    <source>
        <dbReference type="EMBL" id="EXX72950.1"/>
    </source>
</evidence>
<dbReference type="HOGENOM" id="CLU_053386_0_0_1"/>
<accession>A0A015JZY6</accession>
<name>A0A015JZY6_RHIIW</name>
<dbReference type="OrthoDB" id="10426118at2759"/>
<gene>
    <name evidence="2" type="ORF">RirG_064560</name>
</gene>
<dbReference type="SUPFAM" id="SSF48340">
    <property type="entry name" value="Interferon-induced guanylate-binding protein 1 (GBP1), C-terminal domain"/>
    <property type="match status" value="1"/>
</dbReference>
<organism evidence="2 3">
    <name type="scientific">Rhizophagus irregularis (strain DAOM 197198w)</name>
    <name type="common">Glomus intraradices</name>
    <dbReference type="NCBI Taxonomy" id="1432141"/>
    <lineage>
        <taxon>Eukaryota</taxon>
        <taxon>Fungi</taxon>
        <taxon>Fungi incertae sedis</taxon>
        <taxon>Mucoromycota</taxon>
        <taxon>Glomeromycotina</taxon>
        <taxon>Glomeromycetes</taxon>
        <taxon>Glomerales</taxon>
        <taxon>Glomeraceae</taxon>
        <taxon>Rhizophagus</taxon>
    </lineage>
</organism>
<protein>
    <submittedName>
        <fullName evidence="2">Uncharacterized protein</fullName>
    </submittedName>
</protein>
<keyword evidence="1" id="KW-0175">Coiled coil</keyword>
<proteinExistence type="predicted"/>